<evidence type="ECO:0000313" key="4">
    <source>
        <dbReference type="Proteomes" id="UP000242704"/>
    </source>
</evidence>
<feature type="domain" description="YokE-like PH" evidence="1">
    <location>
        <begin position="14"/>
        <end position="103"/>
    </location>
</feature>
<accession>A0AAE5T0H6</accession>
<sequence length="114" mass="12954">MILDRVNPEDLFPTEKVGPAVLGIIEYEVQGQSEYEGAYIATNERLIMNVDMNGQFYYRNIPYNDISSISYEDGKLLFGFEVGKVAMKSLKSKNVDAFIAYVQQQMTHATKTQN</sequence>
<organism evidence="3 4">
    <name type="scientific">Staphylococcus chromogenes</name>
    <name type="common">Staphylococcus hyicus subsp. chromogenes</name>
    <dbReference type="NCBI Taxonomy" id="46126"/>
    <lineage>
        <taxon>Bacteria</taxon>
        <taxon>Bacillati</taxon>
        <taxon>Bacillota</taxon>
        <taxon>Bacilli</taxon>
        <taxon>Bacillales</taxon>
        <taxon>Staphylococcaceae</taxon>
        <taxon>Staphylococcus</taxon>
    </lineage>
</organism>
<dbReference type="EMBL" id="PZBZ01000039">
    <property type="protein sequence ID" value="PTG13189.1"/>
    <property type="molecule type" value="Genomic_DNA"/>
</dbReference>
<gene>
    <name evidence="3" type="ORF">BU653_07885</name>
    <name evidence="2" type="ORF">RCF65_00395</name>
</gene>
<dbReference type="RefSeq" id="WP_103158991.1">
    <property type="nucleotide sequence ID" value="NZ_BMDK01000002.1"/>
</dbReference>
<reference evidence="3 4" key="1">
    <citation type="journal article" date="2016" name="Front. Microbiol.">
        <title>Comprehensive Phylogenetic Analysis of Bovine Non-aureus Staphylococci Species Based on Whole-Genome Sequencing.</title>
        <authorList>
            <person name="Naushad S."/>
            <person name="Barkema H.W."/>
            <person name="Luby C."/>
            <person name="Condas L.A."/>
            <person name="Nobrega D.B."/>
            <person name="Carson D.A."/>
            <person name="De Buck J."/>
        </authorList>
    </citation>
    <scope>NUCLEOTIDE SEQUENCE [LARGE SCALE GENOMIC DNA]</scope>
    <source>
        <strain evidence="3 4">SNUC 505</strain>
    </source>
</reference>
<dbReference type="Proteomes" id="UP000242704">
    <property type="component" value="Unassembled WGS sequence"/>
</dbReference>
<reference evidence="2 5" key="3">
    <citation type="submission" date="2023-08" db="EMBL/GenBank/DDBJ databases">
        <title>Whole genome sequencing of Staphylococcus chromogenes NNSch 2386.</title>
        <authorList>
            <person name="Kropotov V.S."/>
            <person name="Boriskina E.V."/>
            <person name="Gordinskaya N.A."/>
            <person name="Shkurkina I.S."/>
            <person name="Kryazhev D.V."/>
            <person name="Alekseeva A.E."/>
            <person name="Makhova M.A."/>
        </authorList>
    </citation>
    <scope>NUCLEOTIDE SEQUENCE [LARGE SCALE GENOMIC DNA]</scope>
    <source>
        <strain evidence="2 5">NNSch 2386</strain>
    </source>
</reference>
<dbReference type="EMBL" id="JAVGJF010000001">
    <property type="protein sequence ID" value="MDQ7174442.1"/>
    <property type="molecule type" value="Genomic_DNA"/>
</dbReference>
<comment type="caution">
    <text evidence="3">The sequence shown here is derived from an EMBL/GenBank/DDBJ whole genome shotgun (WGS) entry which is preliminary data.</text>
</comment>
<evidence type="ECO:0000313" key="5">
    <source>
        <dbReference type="Proteomes" id="UP001240157"/>
    </source>
</evidence>
<proteinExistence type="predicted"/>
<protein>
    <submittedName>
        <fullName evidence="2">PH domain-containing protein</fullName>
    </submittedName>
</protein>
<dbReference type="InterPro" id="IPR039519">
    <property type="entry name" value="YokE-like_PH"/>
</dbReference>
<name>A0AAE5T0H6_STACR</name>
<evidence type="ECO:0000259" key="1">
    <source>
        <dbReference type="Pfam" id="PF14470"/>
    </source>
</evidence>
<evidence type="ECO:0000313" key="3">
    <source>
        <dbReference type="EMBL" id="PTG13189.1"/>
    </source>
</evidence>
<evidence type="ECO:0000313" key="2">
    <source>
        <dbReference type="EMBL" id="MDQ7174442.1"/>
    </source>
</evidence>
<dbReference type="AlphaFoldDB" id="A0AAE5T0H6"/>
<dbReference type="Pfam" id="PF14470">
    <property type="entry name" value="bPH_3"/>
    <property type="match status" value="1"/>
</dbReference>
<dbReference type="Proteomes" id="UP001240157">
    <property type="component" value="Unassembled WGS sequence"/>
</dbReference>
<reference evidence="3" key="2">
    <citation type="submission" date="2018-03" db="EMBL/GenBank/DDBJ databases">
        <authorList>
            <person name="Naushad S."/>
        </authorList>
    </citation>
    <scope>NUCLEOTIDE SEQUENCE</scope>
    <source>
        <strain evidence="3">SNUC 505</strain>
    </source>
</reference>